<keyword evidence="1" id="KW-0472">Membrane</keyword>
<dbReference type="AlphaFoldDB" id="A0A7M7HQV0"/>
<dbReference type="OrthoDB" id="9986409at2759"/>
<feature type="transmembrane region" description="Helical" evidence="1">
    <location>
        <begin position="452"/>
        <end position="474"/>
    </location>
</feature>
<feature type="transmembrane region" description="Helical" evidence="1">
    <location>
        <begin position="236"/>
        <end position="252"/>
    </location>
</feature>
<dbReference type="EnsemblMetazoa" id="XM_003727826">
    <property type="protein sequence ID" value="XP_003727874"/>
    <property type="gene ID" value="LOC100889585"/>
</dbReference>
<proteinExistence type="predicted"/>
<evidence type="ECO:0000313" key="3">
    <source>
        <dbReference type="Proteomes" id="UP000007110"/>
    </source>
</evidence>
<evidence type="ECO:0000313" key="2">
    <source>
        <dbReference type="EnsemblMetazoa" id="XP_011680958"/>
    </source>
</evidence>
<dbReference type="RefSeq" id="XP_003727874.2">
    <property type="nucleotide sequence ID" value="XM_003727826.3"/>
</dbReference>
<dbReference type="OMA" id="WALEYFD"/>
<feature type="transmembrane region" description="Helical" evidence="1">
    <location>
        <begin position="108"/>
        <end position="128"/>
    </location>
</feature>
<feature type="transmembrane region" description="Helical" evidence="1">
    <location>
        <begin position="289"/>
        <end position="307"/>
    </location>
</feature>
<dbReference type="KEGG" id="spu:100889585"/>
<dbReference type="EnsemblMetazoa" id="XM_011682656">
    <property type="protein sequence ID" value="XP_011680958"/>
    <property type="gene ID" value="LOC100889585"/>
</dbReference>
<feature type="transmembrane region" description="Helical" evidence="1">
    <location>
        <begin position="382"/>
        <end position="402"/>
    </location>
</feature>
<reference evidence="2" key="2">
    <citation type="submission" date="2021-01" db="UniProtKB">
        <authorList>
            <consortium name="EnsemblMetazoa"/>
        </authorList>
    </citation>
    <scope>IDENTIFICATION</scope>
</reference>
<name>A0A7M7HQV0_STRPU</name>
<protein>
    <submittedName>
        <fullName evidence="2">Uncharacterized protein</fullName>
    </submittedName>
</protein>
<feature type="transmembrane region" description="Helical" evidence="1">
    <location>
        <begin position="423"/>
        <end position="446"/>
    </location>
</feature>
<accession>A0A7M7HQV0</accession>
<reference evidence="3" key="1">
    <citation type="submission" date="2015-02" db="EMBL/GenBank/DDBJ databases">
        <title>Genome sequencing for Strongylocentrotus purpuratus.</title>
        <authorList>
            <person name="Murali S."/>
            <person name="Liu Y."/>
            <person name="Vee V."/>
            <person name="English A."/>
            <person name="Wang M."/>
            <person name="Skinner E."/>
            <person name="Han Y."/>
            <person name="Muzny D.M."/>
            <person name="Worley K.C."/>
            <person name="Gibbs R.A."/>
        </authorList>
    </citation>
    <scope>NUCLEOTIDE SEQUENCE</scope>
</reference>
<feature type="transmembrane region" description="Helical" evidence="1">
    <location>
        <begin position="313"/>
        <end position="333"/>
    </location>
</feature>
<keyword evidence="1" id="KW-1133">Transmembrane helix</keyword>
<feature type="transmembrane region" description="Helical" evidence="1">
    <location>
        <begin position="345"/>
        <end position="362"/>
    </location>
</feature>
<feature type="transmembrane region" description="Helical" evidence="1">
    <location>
        <begin position="180"/>
        <end position="199"/>
    </location>
</feature>
<keyword evidence="1" id="KW-0812">Transmembrane</keyword>
<organism evidence="2 3">
    <name type="scientific">Strongylocentrotus purpuratus</name>
    <name type="common">Purple sea urchin</name>
    <dbReference type="NCBI Taxonomy" id="7668"/>
    <lineage>
        <taxon>Eukaryota</taxon>
        <taxon>Metazoa</taxon>
        <taxon>Echinodermata</taxon>
        <taxon>Eleutherozoa</taxon>
        <taxon>Echinozoa</taxon>
        <taxon>Echinoidea</taxon>
        <taxon>Euechinoidea</taxon>
        <taxon>Echinacea</taxon>
        <taxon>Camarodonta</taxon>
        <taxon>Echinidea</taxon>
        <taxon>Strongylocentrotidae</taxon>
        <taxon>Strongylocentrotus</taxon>
    </lineage>
</organism>
<keyword evidence="3" id="KW-1185">Reference proteome</keyword>
<dbReference type="Proteomes" id="UP000007110">
    <property type="component" value="Unassembled WGS sequence"/>
</dbReference>
<dbReference type="GeneID" id="100889585"/>
<dbReference type="InParanoid" id="A0A7M7HQV0"/>
<feature type="transmembrane region" description="Helical" evidence="1">
    <location>
        <begin position="258"/>
        <end position="277"/>
    </location>
</feature>
<dbReference type="RefSeq" id="XP_011680958.2">
    <property type="nucleotide sequence ID" value="XM_011682656.2"/>
</dbReference>
<feature type="transmembrane region" description="Helical" evidence="1">
    <location>
        <begin position="25"/>
        <end position="45"/>
    </location>
</feature>
<sequence length="526" mass="60533">MEDATGKDSKVGEEKTTKPLFRTDVIAWMLGVIFIVLLLIAVVFIGDARGWDADSGFTHNTSETSAERFLSEPYVEEPGVIGRCGVGAPSRWYYWKLKPVEVTALTRIIPWLCYTSHQLFVWSCIYYAQKKKTVYADPNVPRYSSKLNNFNLVALIGNMVFHLIHLGQTHWTYDSLAQDVSSPSNIGSAIIILIFILMLEYRNRGMAFGWPSQDDKGKISNKMRLPWGPQAMIRKYHGYVFAWGAVFTFWHHPMENTIGHVMGFTHTWMFLLQGSLMFTQVHLNRYWRLLLEAWVIIHGTVVAWQTGNFLPTLYPMFMFGFLWLLVMTQLFGLPFWQQIPKWCRFVPFTVYLIIGICIYGFVLPDGDGRYWSRLNELVRIPAIEYVGILFAWLVMWFFLWVEKKIKGDKYDEPFQPPSTVVEILYICGVIFTYAIMMAVSVLVQVFDWQAGIITLLVFFTLFFSIGVAVTCMLLRQIIRPINDGKVVDDKSAVTMKVEPAFVNEAFSTDACDDILPENTLPNDMKV</sequence>
<feature type="transmembrane region" description="Helical" evidence="1">
    <location>
        <begin position="149"/>
        <end position="168"/>
    </location>
</feature>
<evidence type="ECO:0000256" key="1">
    <source>
        <dbReference type="SAM" id="Phobius"/>
    </source>
</evidence>